<keyword evidence="3" id="KW-1185">Reference proteome</keyword>
<sequence>MRPDALCGLLAEPDRLATFAAVVLGAATPSEVAARTGLPARQVVVALRRLATGGLLTSVDGRIVAEANAFKEAVREHAPVPAAEADLDPDRAKAAVLRVFVRAGRIVRMPAARSKRRIILEHIAASFEPGIRYPERAVDAILRAWHDDHASLRRYLIDEGLMSREDGVYWRSGGYVEV</sequence>
<dbReference type="Proteomes" id="UP001230908">
    <property type="component" value="Unassembled WGS sequence"/>
</dbReference>
<dbReference type="RefSeq" id="WP_308716235.1">
    <property type="nucleotide sequence ID" value="NZ_JAVHUY010000036.1"/>
</dbReference>
<protein>
    <submittedName>
        <fullName evidence="2">DUF2087 domain-containing protein</fullName>
    </submittedName>
</protein>
<name>A0ABU0ZPK1_9ACTN</name>
<evidence type="ECO:0000313" key="2">
    <source>
        <dbReference type="EMBL" id="MDQ7908969.1"/>
    </source>
</evidence>
<evidence type="ECO:0000313" key="3">
    <source>
        <dbReference type="Proteomes" id="UP001230908"/>
    </source>
</evidence>
<dbReference type="EMBL" id="JAVHUY010000036">
    <property type="protein sequence ID" value="MDQ7908969.1"/>
    <property type="molecule type" value="Genomic_DNA"/>
</dbReference>
<reference evidence="2 3" key="1">
    <citation type="submission" date="2023-08" db="EMBL/GenBank/DDBJ databases">
        <title>Phytohabitans sansha sp. nov., isolated from marine sediment.</title>
        <authorList>
            <person name="Zhao Y."/>
            <person name="Yi K."/>
        </authorList>
    </citation>
    <scope>NUCLEOTIDE SEQUENCE [LARGE SCALE GENOMIC DNA]</scope>
    <source>
        <strain evidence="2 3">ZYX-F-186</strain>
    </source>
</reference>
<proteinExistence type="predicted"/>
<organism evidence="2 3">
    <name type="scientific">Phytohabitans maris</name>
    <dbReference type="NCBI Taxonomy" id="3071409"/>
    <lineage>
        <taxon>Bacteria</taxon>
        <taxon>Bacillati</taxon>
        <taxon>Actinomycetota</taxon>
        <taxon>Actinomycetes</taxon>
        <taxon>Micromonosporales</taxon>
        <taxon>Micromonosporaceae</taxon>
    </lineage>
</organism>
<evidence type="ECO:0000259" key="1">
    <source>
        <dbReference type="Pfam" id="PF09860"/>
    </source>
</evidence>
<gene>
    <name evidence="2" type="ORF">RB614_31040</name>
</gene>
<dbReference type="Pfam" id="PF09860">
    <property type="entry name" value="DUF2087"/>
    <property type="match status" value="1"/>
</dbReference>
<comment type="caution">
    <text evidence="2">The sequence shown here is derived from an EMBL/GenBank/DDBJ whole genome shotgun (WGS) entry which is preliminary data.</text>
</comment>
<feature type="domain" description="DUF2087" evidence="1">
    <location>
        <begin position="105"/>
        <end position="171"/>
    </location>
</feature>
<dbReference type="InterPro" id="IPR018656">
    <property type="entry name" value="DUF2087"/>
</dbReference>
<accession>A0ABU0ZPK1</accession>